<dbReference type="AlphaFoldDB" id="A0A919MA93"/>
<protein>
    <recommendedName>
        <fullName evidence="1">HTH cro/C1-type domain-containing protein</fullName>
    </recommendedName>
</protein>
<dbReference type="RefSeq" id="WP_203753907.1">
    <property type="nucleotide sequence ID" value="NZ_BAAAUC010000035.1"/>
</dbReference>
<dbReference type="Pfam" id="PF01381">
    <property type="entry name" value="HTH_3"/>
    <property type="match status" value="1"/>
</dbReference>
<proteinExistence type="predicted"/>
<dbReference type="Gene3D" id="3.40.50.300">
    <property type="entry name" value="P-loop containing nucleotide triphosphate hydrolases"/>
    <property type="match status" value="1"/>
</dbReference>
<organism evidence="2 3">
    <name type="scientific">Actinoplanes cyaneus</name>
    <dbReference type="NCBI Taxonomy" id="52696"/>
    <lineage>
        <taxon>Bacteria</taxon>
        <taxon>Bacillati</taxon>
        <taxon>Actinomycetota</taxon>
        <taxon>Actinomycetes</taxon>
        <taxon>Micromonosporales</taxon>
        <taxon>Micromonosporaceae</taxon>
        <taxon>Actinoplanes</taxon>
    </lineage>
</organism>
<evidence type="ECO:0000313" key="2">
    <source>
        <dbReference type="EMBL" id="GID70283.1"/>
    </source>
</evidence>
<name>A0A919MA93_9ACTN</name>
<dbReference type="SUPFAM" id="SSF47413">
    <property type="entry name" value="lambda repressor-like DNA-binding domains"/>
    <property type="match status" value="1"/>
</dbReference>
<dbReference type="PROSITE" id="PS50943">
    <property type="entry name" value="HTH_CROC1"/>
    <property type="match status" value="1"/>
</dbReference>
<keyword evidence="3" id="KW-1185">Reference proteome</keyword>
<sequence>MDSFGMLLRRFRLAAGLTLEALSEASRVSDRAISDMEREISKGPRVRTVQALAGSLRLTGADQVAFFAAARAGRTGGGRTGGGRTGGGRPVLAPLADFTGRNRELARISGWIATTPSPVVVISGSPGFGKTALAVRAAADWPPEQRLFVDLRGLDDEPLTPLAVLGELIRAVDPTAKALPRDVDEASVLWRSLVRDRPAVVVLDNAISESQVRPALPVEGPAAVLVTSRRTLSGLESVRRMRLEAFPPEDAMTLLAAIVDDRAVTAAGLRAIADLCVHVPLALRIAGNRLVSSPRWTADDLIARLASHERRLDTLATGDMQIKAAFTLSYQQLSDAGRRLFRRLALIPGTSTGAGLAAVLTQQPLPATEDALDELVDLGLLQQGSDGRLRFHDLLRLYAAAELEQAEDAGQRAAVAARRDTWLLDTTILAGRFFEPDHRPPSSDALVPASQDAADRWLRAEAENWLPALRQAAADGRDRYVVDVAEALHWFSDNWSYWPHWEDVYSLSARAARRLGDDRLQAVHLGYLAWVHVVCLADPGVAVEYARQALDFAGRTADPGLCGWSNYYLAWALEQDGRKAEALPYALAATDLMRRAGDREGLPNAVILHAITLHTLGRDEEAAAALRDAVALVTGPATAPPEHIARFVEVTAHAILADIAITAEDWTAALGHVEASVRAAAPLAYAPTRELVTLSRRALVYAQLGRLPEARADLDALAEIRRNAGESTFGSYGAIQDRVEATERLLAP</sequence>
<dbReference type="SUPFAM" id="SSF52540">
    <property type="entry name" value="P-loop containing nucleoside triphosphate hydrolases"/>
    <property type="match status" value="1"/>
</dbReference>
<dbReference type="PANTHER" id="PTHR47691">
    <property type="entry name" value="REGULATOR-RELATED"/>
    <property type="match status" value="1"/>
</dbReference>
<dbReference type="InterPro" id="IPR027417">
    <property type="entry name" value="P-loop_NTPase"/>
</dbReference>
<feature type="domain" description="HTH cro/C1-type" evidence="1">
    <location>
        <begin position="8"/>
        <end position="63"/>
    </location>
</feature>
<reference evidence="2" key="1">
    <citation type="submission" date="2021-01" db="EMBL/GenBank/DDBJ databases">
        <title>Whole genome shotgun sequence of Actinoplanes cyaneus NBRC 14990.</title>
        <authorList>
            <person name="Komaki H."/>
            <person name="Tamura T."/>
        </authorList>
    </citation>
    <scope>NUCLEOTIDE SEQUENCE</scope>
    <source>
        <strain evidence="2">NBRC 14990</strain>
    </source>
</reference>
<dbReference type="Gene3D" id="1.10.260.40">
    <property type="entry name" value="lambda repressor-like DNA-binding domains"/>
    <property type="match status" value="1"/>
</dbReference>
<accession>A0A919MA93</accession>
<gene>
    <name evidence="2" type="ORF">Acy02nite_81640</name>
</gene>
<dbReference type="PRINTS" id="PR00364">
    <property type="entry name" value="DISEASERSIST"/>
</dbReference>
<dbReference type="GO" id="GO:0003677">
    <property type="term" value="F:DNA binding"/>
    <property type="evidence" value="ECO:0007669"/>
    <property type="project" value="InterPro"/>
</dbReference>
<dbReference type="Proteomes" id="UP000619479">
    <property type="component" value="Unassembled WGS sequence"/>
</dbReference>
<dbReference type="EMBL" id="BOMH01000073">
    <property type="protein sequence ID" value="GID70283.1"/>
    <property type="molecule type" value="Genomic_DNA"/>
</dbReference>
<dbReference type="Gene3D" id="1.25.40.10">
    <property type="entry name" value="Tetratricopeptide repeat domain"/>
    <property type="match status" value="1"/>
</dbReference>
<comment type="caution">
    <text evidence="2">The sequence shown here is derived from an EMBL/GenBank/DDBJ whole genome shotgun (WGS) entry which is preliminary data.</text>
</comment>
<dbReference type="InterPro" id="IPR010982">
    <property type="entry name" value="Lambda_DNA-bd_dom_sf"/>
</dbReference>
<dbReference type="SUPFAM" id="SSF48452">
    <property type="entry name" value="TPR-like"/>
    <property type="match status" value="1"/>
</dbReference>
<dbReference type="CDD" id="cd00093">
    <property type="entry name" value="HTH_XRE"/>
    <property type="match status" value="1"/>
</dbReference>
<evidence type="ECO:0000313" key="3">
    <source>
        <dbReference type="Proteomes" id="UP000619479"/>
    </source>
</evidence>
<dbReference type="SMART" id="SM00530">
    <property type="entry name" value="HTH_XRE"/>
    <property type="match status" value="1"/>
</dbReference>
<dbReference type="InterPro" id="IPR011990">
    <property type="entry name" value="TPR-like_helical_dom_sf"/>
</dbReference>
<dbReference type="PANTHER" id="PTHR47691:SF3">
    <property type="entry name" value="HTH-TYPE TRANSCRIPTIONAL REGULATOR RV0890C-RELATED"/>
    <property type="match status" value="1"/>
</dbReference>
<dbReference type="InterPro" id="IPR001387">
    <property type="entry name" value="Cro/C1-type_HTH"/>
</dbReference>
<evidence type="ECO:0000259" key="1">
    <source>
        <dbReference type="PROSITE" id="PS50943"/>
    </source>
</evidence>